<proteinExistence type="predicted"/>
<keyword evidence="3" id="KW-1185">Reference proteome</keyword>
<dbReference type="Proteomes" id="UP000887013">
    <property type="component" value="Unassembled WGS sequence"/>
</dbReference>
<evidence type="ECO:0000256" key="1">
    <source>
        <dbReference type="SAM" id="MobiDB-lite"/>
    </source>
</evidence>
<accession>A0A8X6T1F7</accession>
<evidence type="ECO:0000313" key="2">
    <source>
        <dbReference type="EMBL" id="GFS73397.1"/>
    </source>
</evidence>
<dbReference type="EMBL" id="BMAW01001293">
    <property type="protein sequence ID" value="GFS73397.1"/>
    <property type="molecule type" value="Genomic_DNA"/>
</dbReference>
<evidence type="ECO:0000313" key="3">
    <source>
        <dbReference type="Proteomes" id="UP000887013"/>
    </source>
</evidence>
<sequence length="102" mass="12144">MTLWRARRPKTSKNERAKLIYIPLFQRFKKPRPARISSHAFNKFHRSRPIFPRNVSTVHPSRHREKEFKVLLQHNPSSQCPPPSRSPRIKHATVPFTLQNDK</sequence>
<protein>
    <submittedName>
        <fullName evidence="2">Uncharacterized protein</fullName>
    </submittedName>
</protein>
<dbReference type="AlphaFoldDB" id="A0A8X6T1F7"/>
<comment type="caution">
    <text evidence="2">The sequence shown here is derived from an EMBL/GenBank/DDBJ whole genome shotgun (WGS) entry which is preliminary data.</text>
</comment>
<name>A0A8X6T1F7_NEPPI</name>
<feature type="region of interest" description="Disordered" evidence="1">
    <location>
        <begin position="74"/>
        <end position="102"/>
    </location>
</feature>
<reference evidence="2" key="1">
    <citation type="submission" date="2020-08" db="EMBL/GenBank/DDBJ databases">
        <title>Multicomponent nature underlies the extraordinary mechanical properties of spider dragline silk.</title>
        <authorList>
            <person name="Kono N."/>
            <person name="Nakamura H."/>
            <person name="Mori M."/>
            <person name="Yoshida Y."/>
            <person name="Ohtoshi R."/>
            <person name="Malay A.D."/>
            <person name="Moran D.A.P."/>
            <person name="Tomita M."/>
            <person name="Numata K."/>
            <person name="Arakawa K."/>
        </authorList>
    </citation>
    <scope>NUCLEOTIDE SEQUENCE</scope>
</reference>
<gene>
    <name evidence="2" type="ORF">NPIL_676751</name>
</gene>
<organism evidence="2 3">
    <name type="scientific">Nephila pilipes</name>
    <name type="common">Giant wood spider</name>
    <name type="synonym">Nephila maculata</name>
    <dbReference type="NCBI Taxonomy" id="299642"/>
    <lineage>
        <taxon>Eukaryota</taxon>
        <taxon>Metazoa</taxon>
        <taxon>Ecdysozoa</taxon>
        <taxon>Arthropoda</taxon>
        <taxon>Chelicerata</taxon>
        <taxon>Arachnida</taxon>
        <taxon>Araneae</taxon>
        <taxon>Araneomorphae</taxon>
        <taxon>Entelegynae</taxon>
        <taxon>Araneoidea</taxon>
        <taxon>Nephilidae</taxon>
        <taxon>Nephila</taxon>
    </lineage>
</organism>